<keyword evidence="1" id="KW-0472">Membrane</keyword>
<dbReference type="Gene3D" id="3.10.430.100">
    <property type="entry name" value="Ribosomal protein L9, C-terminal domain"/>
    <property type="match status" value="1"/>
</dbReference>
<keyword evidence="1" id="KW-0812">Transmembrane</keyword>
<gene>
    <name evidence="3" type="ORF">Ahy_B08g093479</name>
</gene>
<protein>
    <recommendedName>
        <fullName evidence="2">Large ribosomal subunit protein bL9 C-terminal domain-containing protein</fullName>
    </recommendedName>
</protein>
<dbReference type="SUPFAM" id="SSF55653">
    <property type="entry name" value="Ribosomal protein L9 C-domain"/>
    <property type="match status" value="1"/>
</dbReference>
<feature type="domain" description="Large ribosomal subunit protein bL9 C-terminal" evidence="2">
    <location>
        <begin position="319"/>
        <end position="401"/>
    </location>
</feature>
<name>A0A444Y698_ARAHY</name>
<keyword evidence="4" id="KW-1185">Reference proteome</keyword>
<keyword evidence="1" id="KW-1133">Transmembrane helix</keyword>
<accession>A0A444Y698</accession>
<feature type="transmembrane region" description="Helical" evidence="1">
    <location>
        <begin position="256"/>
        <end position="274"/>
    </location>
</feature>
<dbReference type="EMBL" id="SDMP01000018">
    <property type="protein sequence ID" value="RYQ97433.1"/>
    <property type="molecule type" value="Genomic_DNA"/>
</dbReference>
<evidence type="ECO:0000313" key="4">
    <source>
        <dbReference type="Proteomes" id="UP000289738"/>
    </source>
</evidence>
<dbReference type="InterPro" id="IPR020069">
    <property type="entry name" value="Ribosomal_bL9_C"/>
</dbReference>
<comment type="caution">
    <text evidence="3">The sequence shown here is derived from an EMBL/GenBank/DDBJ whole genome shotgun (WGS) entry which is preliminary data.</text>
</comment>
<evidence type="ECO:0000259" key="2">
    <source>
        <dbReference type="Pfam" id="PF03948"/>
    </source>
</evidence>
<dbReference type="Proteomes" id="UP000289738">
    <property type="component" value="Chromosome B08"/>
</dbReference>
<sequence>MLLLDFPLLNDDFMSSFSAREIENVNWEALLNEEVARLRGSEATNKEEGGDFDFDFDDDDDDALSEISNPSLLSVEIITDTVEAAKKPTVAAIDGLALGGGGGLELAMVENKSGLSNFIPILIEDKEICSEMRTLQQSRTSDVDVTQLLNCMQLARDVINQNHQKGRGIIVHSETEGFRIEKTCTQDSLPSVSRIKSQDVLSRTDSKCGIMRIPTFNDKIDRIPLLKREIIMNMEELPKRSSRRYVGRGFLSSRPAMFVIVSVAVCLAVCVAILHRGRVSELAVSIRRCLFNSYIVFTLLYDYCMHSSVSEFLVLQVKEEAQQLAQIFETVRSFKVKRKCGKEKLIFGSVIAQDLVDIIKAQLQREVDKRIVELLEIHETEEYITELKLYPEVTARIRLNVFAN</sequence>
<dbReference type="AlphaFoldDB" id="A0A444Y698"/>
<dbReference type="Gene3D" id="3.90.226.10">
    <property type="entry name" value="2-enoyl-CoA Hydratase, Chain A, domain 1"/>
    <property type="match status" value="1"/>
</dbReference>
<reference evidence="3 4" key="1">
    <citation type="submission" date="2019-01" db="EMBL/GenBank/DDBJ databases">
        <title>Sequencing of cultivated peanut Arachis hypogaea provides insights into genome evolution and oil improvement.</title>
        <authorList>
            <person name="Chen X."/>
        </authorList>
    </citation>
    <scope>NUCLEOTIDE SEQUENCE [LARGE SCALE GENOMIC DNA]</scope>
    <source>
        <strain evidence="4">cv. Fuhuasheng</strain>
        <tissue evidence="3">Leaves</tissue>
    </source>
</reference>
<proteinExistence type="predicted"/>
<dbReference type="InterPro" id="IPR036791">
    <property type="entry name" value="Ribosomal_bL9_C_sf"/>
</dbReference>
<dbReference type="STRING" id="3818.A0A444Y698"/>
<dbReference type="Pfam" id="PF03948">
    <property type="entry name" value="Ribosomal_L9_C"/>
    <property type="match status" value="1"/>
</dbReference>
<organism evidence="3 4">
    <name type="scientific">Arachis hypogaea</name>
    <name type="common">Peanut</name>
    <dbReference type="NCBI Taxonomy" id="3818"/>
    <lineage>
        <taxon>Eukaryota</taxon>
        <taxon>Viridiplantae</taxon>
        <taxon>Streptophyta</taxon>
        <taxon>Embryophyta</taxon>
        <taxon>Tracheophyta</taxon>
        <taxon>Spermatophyta</taxon>
        <taxon>Magnoliopsida</taxon>
        <taxon>eudicotyledons</taxon>
        <taxon>Gunneridae</taxon>
        <taxon>Pentapetalae</taxon>
        <taxon>rosids</taxon>
        <taxon>fabids</taxon>
        <taxon>Fabales</taxon>
        <taxon>Fabaceae</taxon>
        <taxon>Papilionoideae</taxon>
        <taxon>50 kb inversion clade</taxon>
        <taxon>dalbergioids sensu lato</taxon>
        <taxon>Dalbergieae</taxon>
        <taxon>Pterocarpus clade</taxon>
        <taxon>Arachis</taxon>
    </lineage>
</organism>
<evidence type="ECO:0000256" key="1">
    <source>
        <dbReference type="SAM" id="Phobius"/>
    </source>
</evidence>
<evidence type="ECO:0000313" key="3">
    <source>
        <dbReference type="EMBL" id="RYQ97433.1"/>
    </source>
</evidence>